<reference evidence="2" key="1">
    <citation type="journal article" date="2015" name="Nat. Genet.">
        <title>The genome and transcriptome of the zoonotic hookworm Ancylostoma ceylanicum identify infection-specific gene families.</title>
        <authorList>
            <person name="Schwarz E.M."/>
            <person name="Hu Y."/>
            <person name="Antoshechkin I."/>
            <person name="Miller M.M."/>
            <person name="Sternberg P.W."/>
            <person name="Aroian R.V."/>
        </authorList>
    </citation>
    <scope>NUCLEOTIDE SEQUENCE</scope>
    <source>
        <strain evidence="2">HY135</strain>
    </source>
</reference>
<accession>A0A016W101</accession>
<sequence length="71" mass="7796">MAVEFAAAYMKLQYKNGCGKSSRFESALSVTAALLALEHTARSVKQLTQNQPVVFGKFYRLLPPILFSLGS</sequence>
<dbReference type="Proteomes" id="UP000024635">
    <property type="component" value="Unassembled WGS sequence"/>
</dbReference>
<evidence type="ECO:0000313" key="2">
    <source>
        <dbReference type="Proteomes" id="UP000024635"/>
    </source>
</evidence>
<comment type="caution">
    <text evidence="1">The sequence shown here is derived from an EMBL/GenBank/DDBJ whole genome shotgun (WGS) entry which is preliminary data.</text>
</comment>
<dbReference type="AlphaFoldDB" id="A0A016W101"/>
<keyword evidence="2" id="KW-1185">Reference proteome</keyword>
<name>A0A016W101_9BILA</name>
<evidence type="ECO:0000313" key="1">
    <source>
        <dbReference type="EMBL" id="EYC33266.1"/>
    </source>
</evidence>
<proteinExistence type="predicted"/>
<organism evidence="1 2">
    <name type="scientific">Ancylostoma ceylanicum</name>
    <dbReference type="NCBI Taxonomy" id="53326"/>
    <lineage>
        <taxon>Eukaryota</taxon>
        <taxon>Metazoa</taxon>
        <taxon>Ecdysozoa</taxon>
        <taxon>Nematoda</taxon>
        <taxon>Chromadorea</taxon>
        <taxon>Rhabditida</taxon>
        <taxon>Rhabditina</taxon>
        <taxon>Rhabditomorpha</taxon>
        <taxon>Strongyloidea</taxon>
        <taxon>Ancylostomatidae</taxon>
        <taxon>Ancylostomatinae</taxon>
        <taxon>Ancylostoma</taxon>
    </lineage>
</organism>
<protein>
    <submittedName>
        <fullName evidence="1">Uncharacterized protein</fullName>
    </submittedName>
</protein>
<dbReference type="EMBL" id="JARK01001338">
    <property type="protein sequence ID" value="EYC33266.1"/>
    <property type="molecule type" value="Genomic_DNA"/>
</dbReference>
<gene>
    <name evidence="1" type="primary">Acey_s0002.g694</name>
    <name evidence="1" type="ORF">Y032_0002g694</name>
</gene>